<evidence type="ECO:0000259" key="2">
    <source>
        <dbReference type="PROSITE" id="PS50887"/>
    </source>
</evidence>
<dbReference type="STRING" id="1381081.BIY22_00180"/>
<comment type="caution">
    <text evidence="3">The sequence shown here is derived from an EMBL/GenBank/DDBJ whole genome shotgun (WGS) entry which is preliminary data.</text>
</comment>
<dbReference type="EMBL" id="MJMJ01000001">
    <property type="protein sequence ID" value="OLQ93580.1"/>
    <property type="molecule type" value="Genomic_DNA"/>
</dbReference>
<proteinExistence type="predicted"/>
<feature type="domain" description="GGDEF" evidence="2">
    <location>
        <begin position="433"/>
        <end position="565"/>
    </location>
</feature>
<feature type="transmembrane region" description="Helical" evidence="1">
    <location>
        <begin position="235"/>
        <end position="257"/>
    </location>
</feature>
<name>A0A1Q9HRU5_9VIBR</name>
<dbReference type="Pfam" id="PF00990">
    <property type="entry name" value="GGDEF"/>
    <property type="match status" value="1"/>
</dbReference>
<evidence type="ECO:0000313" key="4">
    <source>
        <dbReference type="Proteomes" id="UP000186313"/>
    </source>
</evidence>
<dbReference type="Gene3D" id="3.30.450.20">
    <property type="entry name" value="PAS domain"/>
    <property type="match status" value="1"/>
</dbReference>
<dbReference type="NCBIfam" id="TIGR00254">
    <property type="entry name" value="GGDEF"/>
    <property type="match status" value="1"/>
</dbReference>
<dbReference type="SUPFAM" id="SSF55073">
    <property type="entry name" value="Nucleotide cyclase"/>
    <property type="match status" value="1"/>
</dbReference>
<organism evidence="3 4">
    <name type="scientific">Vibrio panuliri</name>
    <dbReference type="NCBI Taxonomy" id="1381081"/>
    <lineage>
        <taxon>Bacteria</taxon>
        <taxon>Pseudomonadati</taxon>
        <taxon>Pseudomonadota</taxon>
        <taxon>Gammaproteobacteria</taxon>
        <taxon>Vibrionales</taxon>
        <taxon>Vibrionaceae</taxon>
        <taxon>Vibrio</taxon>
    </lineage>
</organism>
<dbReference type="AlphaFoldDB" id="A0A1Q9HRU5"/>
<dbReference type="Proteomes" id="UP000186313">
    <property type="component" value="Unassembled WGS sequence"/>
</dbReference>
<dbReference type="PROSITE" id="PS50887">
    <property type="entry name" value="GGDEF"/>
    <property type="match status" value="1"/>
</dbReference>
<evidence type="ECO:0000256" key="1">
    <source>
        <dbReference type="SAM" id="Phobius"/>
    </source>
</evidence>
<protein>
    <submittedName>
        <fullName evidence="3">Diguanylate cyclase</fullName>
    </submittedName>
</protein>
<dbReference type="OrthoDB" id="5809416at2"/>
<keyword evidence="1" id="KW-0812">Transmembrane</keyword>
<keyword evidence="1" id="KW-1133">Transmembrane helix</keyword>
<accession>A0A1Q9HRU5</accession>
<dbReference type="InterPro" id="IPR029787">
    <property type="entry name" value="Nucleotide_cyclase"/>
</dbReference>
<dbReference type="InterPro" id="IPR043128">
    <property type="entry name" value="Rev_trsase/Diguanyl_cyclase"/>
</dbReference>
<keyword evidence="1" id="KW-0472">Membrane</keyword>
<dbReference type="SMART" id="SM00267">
    <property type="entry name" value="GGDEF"/>
    <property type="match status" value="1"/>
</dbReference>
<reference evidence="3 4" key="1">
    <citation type="submission" date="2016-09" db="EMBL/GenBank/DDBJ databases">
        <title>Genomic Taxonomy of the Vibrionaceae.</title>
        <authorList>
            <person name="Gonzalez-Castillo A."/>
            <person name="Gomez-Gil B."/>
            <person name="Enciso-Ibarra K."/>
        </authorList>
    </citation>
    <scope>NUCLEOTIDE SEQUENCE [LARGE SCALE GENOMIC DNA]</scope>
    <source>
        <strain evidence="3 4">CAIM 703</strain>
    </source>
</reference>
<sequence>MLYLAYDQLKTSEHIAHDQSLNNLSTATHLVSSQVEAASSKLFLLEDTHSLTEFDNTAKHILKHSPLYADVIHVNMETGQYRSVLLNPTLAEKDPNITWTPLTKFSDQLSISSLYEKFPNYWVFAVKYTPNSSQQYWLEFDLKHATQSLRGLHTLNDGYVFVIDRHTGRLVFHPDPSRIGKPSISYHSGISELLDSGTTFSNYEYYYRDQFKVVVFDANNELDWVFIAGTDRSDILAVSFQFALAAVFCASLLYIALTISYLTRQLSYALTDLNNQTDLGNFKHQLRYTLDRFIPHKGIQFCTYDERHGDFCTLDFHGNSKIVIKDQTLARQFTPDSMRFVNRKEADILAQKLQIRANHYVIPLHNQDELVAVIYIQCLLPCNGTIMRMIRDYTEVALCNLLLRKTLLCKDVMTKLDSQHTMNASIDCHQNTSNVFFAQLEVDYFEQILNHHGPQCADKITIATAEMMQTCFPKPRAISLSRDGMGKFSLLFHAHDKDDAINRCEELRVLIEKSPVKLGELNIPFTVSIGGGAVNGAHQSTLCQVEKALYKAKGSGRNQVSFDAFLQ</sequence>
<gene>
    <name evidence="3" type="ORF">BIY22_00180</name>
</gene>
<evidence type="ECO:0000313" key="3">
    <source>
        <dbReference type="EMBL" id="OLQ93580.1"/>
    </source>
</evidence>
<dbReference type="Gene3D" id="3.30.70.270">
    <property type="match status" value="1"/>
</dbReference>
<dbReference type="InterPro" id="IPR000160">
    <property type="entry name" value="GGDEF_dom"/>
</dbReference>